<comment type="subcellular location">
    <subcellularLocation>
        <location evidence="1">Membrane</location>
        <topology evidence="1">Multi-pass membrane protein</topology>
    </subcellularLocation>
</comment>
<feature type="transmembrane region" description="Helical" evidence="6">
    <location>
        <begin position="55"/>
        <end position="79"/>
    </location>
</feature>
<keyword evidence="4 6" id="KW-1133">Transmembrane helix</keyword>
<feature type="transmembrane region" description="Helical" evidence="6">
    <location>
        <begin position="190"/>
        <end position="211"/>
    </location>
</feature>
<dbReference type="RefSeq" id="WP_088863682.1">
    <property type="nucleotide sequence ID" value="NZ_CP014854.1"/>
</dbReference>
<name>A0A218P4E6_THECE</name>
<dbReference type="Pfam" id="PF01594">
    <property type="entry name" value="AI-2E_transport"/>
    <property type="match status" value="1"/>
</dbReference>
<proteinExistence type="inferred from homology"/>
<dbReference type="EMBL" id="CP014854">
    <property type="protein sequence ID" value="ASI99765.1"/>
    <property type="molecule type" value="Genomic_DNA"/>
</dbReference>
<feature type="transmembrane region" description="Helical" evidence="6">
    <location>
        <begin position="5"/>
        <end position="20"/>
    </location>
</feature>
<dbReference type="GeneID" id="33324982"/>
<reference evidence="7 8" key="1">
    <citation type="submission" date="2016-03" db="EMBL/GenBank/DDBJ databases">
        <title>Complete genome sequence of Thermococcus celer.</title>
        <authorList>
            <person name="Oger P.M."/>
        </authorList>
    </citation>
    <scope>NUCLEOTIDE SEQUENCE [LARGE SCALE GENOMIC DNA]</scope>
    <source>
        <strain evidence="7 8">Vu 13</strain>
    </source>
</reference>
<dbReference type="OrthoDB" id="137390at2157"/>
<evidence type="ECO:0000256" key="5">
    <source>
        <dbReference type="ARBA" id="ARBA00023136"/>
    </source>
</evidence>
<feature type="transmembrane region" description="Helical" evidence="6">
    <location>
        <begin position="251"/>
        <end position="268"/>
    </location>
</feature>
<dbReference type="PANTHER" id="PTHR21716">
    <property type="entry name" value="TRANSMEMBRANE PROTEIN"/>
    <property type="match status" value="1"/>
</dbReference>
<feature type="transmembrane region" description="Helical" evidence="6">
    <location>
        <begin position="217"/>
        <end position="244"/>
    </location>
</feature>
<evidence type="ECO:0000313" key="8">
    <source>
        <dbReference type="Proteomes" id="UP000197156"/>
    </source>
</evidence>
<evidence type="ECO:0000256" key="4">
    <source>
        <dbReference type="ARBA" id="ARBA00022989"/>
    </source>
</evidence>
<dbReference type="PANTHER" id="PTHR21716:SF71">
    <property type="entry name" value="TRANSPORT PROTEIN MJ1177-RELATED"/>
    <property type="match status" value="1"/>
</dbReference>
<protein>
    <submittedName>
        <fullName evidence="7">AI-2E family transporter</fullName>
    </submittedName>
</protein>
<comment type="similarity">
    <text evidence="2">Belongs to the autoinducer-2 exporter (AI-2E) (TC 2.A.86) family.</text>
</comment>
<accession>A0A218P4E6</accession>
<keyword evidence="8" id="KW-1185">Reference proteome</keyword>
<dbReference type="AlphaFoldDB" id="A0A218P4E6"/>
<dbReference type="KEGG" id="tce:A3L02_09415"/>
<evidence type="ECO:0000313" key="7">
    <source>
        <dbReference type="EMBL" id="ASI99765.1"/>
    </source>
</evidence>
<evidence type="ECO:0000256" key="1">
    <source>
        <dbReference type="ARBA" id="ARBA00004141"/>
    </source>
</evidence>
<gene>
    <name evidence="7" type="ORF">A3L02_09415</name>
</gene>
<organism evidence="7 8">
    <name type="scientific">Thermococcus celer Vu 13 = JCM 8558</name>
    <dbReference type="NCBI Taxonomy" id="1293037"/>
    <lineage>
        <taxon>Archaea</taxon>
        <taxon>Methanobacteriati</taxon>
        <taxon>Methanobacteriota</taxon>
        <taxon>Thermococci</taxon>
        <taxon>Thermococcales</taxon>
        <taxon>Thermococcaceae</taxon>
        <taxon>Thermococcus</taxon>
    </lineage>
</organism>
<dbReference type="Proteomes" id="UP000197156">
    <property type="component" value="Chromosome"/>
</dbReference>
<dbReference type="GO" id="GO:0016020">
    <property type="term" value="C:membrane"/>
    <property type="evidence" value="ECO:0007669"/>
    <property type="project" value="UniProtKB-SubCell"/>
</dbReference>
<evidence type="ECO:0000256" key="2">
    <source>
        <dbReference type="ARBA" id="ARBA00009773"/>
    </source>
</evidence>
<evidence type="ECO:0000256" key="6">
    <source>
        <dbReference type="SAM" id="Phobius"/>
    </source>
</evidence>
<feature type="transmembrane region" description="Helical" evidence="6">
    <location>
        <begin position="288"/>
        <end position="319"/>
    </location>
</feature>
<sequence length="331" mass="36484">MELEAGIWIAVSLVVLYLVWETVSPILSPIILAVTLAYILYPLHERLAERTGNRGAALIMTAVLTILTFLFIIGFALWINDVKSSLAYYTSAFFRWLLTLNLPPSIYELFQKLAEDIPKRFEEYVLGYTYSLPKLALQAIVMVFAFYGMLVNARSIKREVYSLLPPENKELAMKLLEKAGQTLHNLLRSWLVISILKGILTSLGFILFGLAGPGGAIAAGIFTIVFELLPVLGGWVVWLAGVIYLFNGGNVLEAILFSLYGIAFISPLPDVLLRPRLGTREKGVNALVSLIGIFGGYLAFGFVGVIIGPVALSLLATLVEEWKEIKAKSAR</sequence>
<feature type="transmembrane region" description="Helical" evidence="6">
    <location>
        <begin position="135"/>
        <end position="153"/>
    </location>
</feature>
<dbReference type="InterPro" id="IPR002549">
    <property type="entry name" value="AI-2E-like"/>
</dbReference>
<keyword evidence="5 6" id="KW-0472">Membrane</keyword>
<keyword evidence="3 6" id="KW-0812">Transmembrane</keyword>
<evidence type="ECO:0000256" key="3">
    <source>
        <dbReference type="ARBA" id="ARBA00022692"/>
    </source>
</evidence>